<dbReference type="InterPro" id="IPR036465">
    <property type="entry name" value="vWFA_dom_sf"/>
</dbReference>
<protein>
    <submittedName>
        <fullName evidence="2">Uncharacterized protein YegL</fullName>
    </submittedName>
</protein>
<accession>A0ABU0E999</accession>
<dbReference type="InterPro" id="IPR002035">
    <property type="entry name" value="VWF_A"/>
</dbReference>
<dbReference type="Proteomes" id="UP001230220">
    <property type="component" value="Unassembled WGS sequence"/>
</dbReference>
<dbReference type="SUPFAM" id="SSF53300">
    <property type="entry name" value="vWA-like"/>
    <property type="match status" value="1"/>
</dbReference>
<organism evidence="2 3">
    <name type="scientific">Breznakia pachnodae</name>
    <dbReference type="NCBI Taxonomy" id="265178"/>
    <lineage>
        <taxon>Bacteria</taxon>
        <taxon>Bacillati</taxon>
        <taxon>Bacillota</taxon>
        <taxon>Erysipelotrichia</taxon>
        <taxon>Erysipelotrichales</taxon>
        <taxon>Erysipelotrichaceae</taxon>
        <taxon>Breznakia</taxon>
    </lineage>
</organism>
<gene>
    <name evidence="2" type="ORF">J2S15_004071</name>
</gene>
<dbReference type="EMBL" id="JAUSUR010000013">
    <property type="protein sequence ID" value="MDQ0363306.1"/>
    <property type="molecule type" value="Genomic_DNA"/>
</dbReference>
<evidence type="ECO:0000259" key="1">
    <source>
        <dbReference type="Pfam" id="PF13519"/>
    </source>
</evidence>
<keyword evidence="3" id="KW-1185">Reference proteome</keyword>
<reference evidence="2 3" key="1">
    <citation type="submission" date="2023-07" db="EMBL/GenBank/DDBJ databases">
        <title>Genomic Encyclopedia of Type Strains, Phase IV (KMG-IV): sequencing the most valuable type-strain genomes for metagenomic binning, comparative biology and taxonomic classification.</title>
        <authorList>
            <person name="Goeker M."/>
        </authorList>
    </citation>
    <scope>NUCLEOTIDE SEQUENCE [LARGE SCALE GENOMIC DNA]</scope>
    <source>
        <strain evidence="2 3">DSM 16784</strain>
    </source>
</reference>
<dbReference type="Gene3D" id="3.40.50.410">
    <property type="entry name" value="von Willebrand factor, type A domain"/>
    <property type="match status" value="1"/>
</dbReference>
<evidence type="ECO:0000313" key="2">
    <source>
        <dbReference type="EMBL" id="MDQ0363306.1"/>
    </source>
</evidence>
<evidence type="ECO:0000313" key="3">
    <source>
        <dbReference type="Proteomes" id="UP001230220"/>
    </source>
</evidence>
<proteinExistence type="predicted"/>
<name>A0ABU0E999_9FIRM</name>
<dbReference type="Pfam" id="PF13519">
    <property type="entry name" value="VWA_2"/>
    <property type="match status" value="1"/>
</dbReference>
<comment type="caution">
    <text evidence="2">The sequence shown here is derived from an EMBL/GenBank/DDBJ whole genome shotgun (WGS) entry which is preliminary data.</text>
</comment>
<feature type="domain" description="VWFA" evidence="1">
    <location>
        <begin position="2"/>
        <end position="55"/>
    </location>
</feature>
<sequence>MEIAIVSYNSTATTTQIFTSNSTTLKSKINQITASDGTNIQAGIKTAQSLLDAETAENEELFED</sequence>